<gene>
    <name evidence="5" type="ORF">FHU37_002449</name>
</gene>
<dbReference type="GO" id="GO:0000160">
    <property type="term" value="P:phosphorelay signal transduction system"/>
    <property type="evidence" value="ECO:0007669"/>
    <property type="project" value="InterPro"/>
</dbReference>
<dbReference type="PROSITE" id="PS50112">
    <property type="entry name" value="PAS"/>
    <property type="match status" value="2"/>
</dbReference>
<dbReference type="Proteomes" id="UP000567795">
    <property type="component" value="Unassembled WGS sequence"/>
</dbReference>
<dbReference type="SMART" id="SM00091">
    <property type="entry name" value="PAS"/>
    <property type="match status" value="2"/>
</dbReference>
<feature type="compositionally biased region" description="Basic and acidic residues" evidence="2">
    <location>
        <begin position="521"/>
        <end position="534"/>
    </location>
</feature>
<feature type="compositionally biased region" description="Low complexity" evidence="2">
    <location>
        <begin position="679"/>
        <end position="694"/>
    </location>
</feature>
<dbReference type="InterPro" id="IPR001789">
    <property type="entry name" value="Sig_transdc_resp-reg_receiver"/>
</dbReference>
<feature type="domain" description="PAS" evidence="4">
    <location>
        <begin position="187"/>
        <end position="266"/>
    </location>
</feature>
<evidence type="ECO:0000256" key="1">
    <source>
        <dbReference type="PROSITE-ProRule" id="PRU00169"/>
    </source>
</evidence>
<feature type="compositionally biased region" description="Low complexity" evidence="2">
    <location>
        <begin position="536"/>
        <end position="563"/>
    </location>
</feature>
<dbReference type="SUPFAM" id="SSF52172">
    <property type="entry name" value="CheY-like"/>
    <property type="match status" value="1"/>
</dbReference>
<feature type="compositionally biased region" description="Pro residues" evidence="2">
    <location>
        <begin position="616"/>
        <end position="635"/>
    </location>
</feature>
<feature type="compositionally biased region" description="Pro residues" evidence="2">
    <location>
        <begin position="829"/>
        <end position="839"/>
    </location>
</feature>
<evidence type="ECO:0000313" key="6">
    <source>
        <dbReference type="Proteomes" id="UP000567795"/>
    </source>
</evidence>
<keyword evidence="1" id="KW-0597">Phosphoprotein</keyword>
<proteinExistence type="predicted"/>
<sequence>MSSPPDRGAARLAAILDALPDALLLVNRNGTIVSANATALEMLQSPGTGLVGRGLLDLLPSFDPGRLPGSLRPEGSPTPRYGPERMTARRTDGTPRTVEISTCPVPPHPDPNAGGDPFSSSRGYPYPASPSGYGSAGYLGGSGFGASAGFSPGGGFATAGYGDGELLLITARDVTGEADLEAELQRMQRQTELILRAAAEGVVGIDTEGKVVLVNPAAARILRYRASDMGGKELHPLVQHSRADRTPMPEEESLLLDTLRTGVRHRRRGDVLWRRDGRPVVVDVTTVPVQENGRLAGALMTFTDSTALRALARRNEQLAAALETEVLPPLARIQAGLDKLGGDPAGSLWPEANRALVELSAECARLTRATETVLDHHRFESGRIPLRYAETDAATLLGRAVEAAQALLGPGRAETAVEAEDVTLSVDVPRVTQALAHLVTDAALSVDTGAGVVLTARREESLLRIEVHGPGSAASPLYLPMAQAVVEAHGGTLQTVSEAGRETRHVVELPLRPEPAAPAETRGEGTDGRPRESETVLVPVGGVGADGAAAPDAGRPDGPAGPAGAAGAGAPGGAALPVPAPRRMAHALPAGGRAPGATPGQGGTGAPQSPHGPQAPHGPQPPQAAPHAPQPPAPQAPGTAGGPGRATAQATGRDGSHAFALPAGPTGPAAAAGQGGASGAPSPAAELLPATAGGQPAGQGGGHGFAALEPASAPMAGRPGMPVAAGAPGVPGSPAAPGGVARQLRPSGRRARGRALPAGSGASSPERPGEEQSPFALPAGPHALPPAPTPPAAAPAAPSGASPVGVPVGVPGAVGDPWTDTSGGVPALPGHPPTPPGRPHTPHPAGAPAPAAGHPPEPADTPLADAWDSPVGPTELEPHGAGQLGPVPAPGAVGGAVPADGPVGALRAGGGRRRRLAAPQQGPAGQPGPDGAPAADGLTALPPAAPGAIPAGGQAAGEQARVPGQYVPAEAAGAMAGARPRGRGRALGTGPQAPVGALAPGAAPDPAAAPAPGFDPGYQPGHPGLAQPQLGQPPLGQPQLGQPQPGVPPHPAHPPQAPAQPPGVHEAEGSDGGMDTGDHPTMIAPSLDGGPRRLLVWPEPEETTRRDVMERGFEPVAVSSPQEVAAHAPARPAALFVDPLTGPITRTALESLRTAAVAERVPVLVTAGLGHATREAAYGADPAVLLRALAAREAGGHPTRVLLIESDPDIAGAFAQALERRGMHVVHCASESEAVAKASTVRPHLVVVDLMLVRRRRMGIIDWLRGNDQLHSTPLVVYTSVGMAGSDLDRLRAGETMLFLAERSTDAEVQQRIVDLLCKIGAPYPGW</sequence>
<dbReference type="SUPFAM" id="SSF55785">
    <property type="entry name" value="PYP-like sensor domain (PAS domain)"/>
    <property type="match status" value="2"/>
</dbReference>
<keyword evidence="6" id="KW-1185">Reference proteome</keyword>
<feature type="compositionally biased region" description="Low complexity" evidence="2">
    <location>
        <begin position="606"/>
        <end position="615"/>
    </location>
</feature>
<feature type="compositionally biased region" description="Low complexity" evidence="2">
    <location>
        <begin position="986"/>
        <end position="1044"/>
    </location>
</feature>
<feature type="compositionally biased region" description="Pro residues" evidence="2">
    <location>
        <begin position="1045"/>
        <end position="1061"/>
    </location>
</feature>
<dbReference type="InterPro" id="IPR035965">
    <property type="entry name" value="PAS-like_dom_sf"/>
</dbReference>
<feature type="compositionally biased region" description="Low complexity" evidence="2">
    <location>
        <begin position="895"/>
        <end position="906"/>
    </location>
</feature>
<dbReference type="SMART" id="SM00448">
    <property type="entry name" value="REC"/>
    <property type="match status" value="1"/>
</dbReference>
<feature type="compositionally biased region" description="Basic and acidic residues" evidence="2">
    <location>
        <begin position="82"/>
        <end position="93"/>
    </location>
</feature>
<feature type="compositionally biased region" description="Low complexity" evidence="2">
    <location>
        <begin position="754"/>
        <end position="765"/>
    </location>
</feature>
<accession>A0A852ZSV0</accession>
<feature type="compositionally biased region" description="Low complexity" evidence="2">
    <location>
        <begin position="589"/>
        <end position="598"/>
    </location>
</feature>
<evidence type="ECO:0000256" key="2">
    <source>
        <dbReference type="SAM" id="MobiDB-lite"/>
    </source>
</evidence>
<feature type="domain" description="PAS" evidence="4">
    <location>
        <begin position="8"/>
        <end position="59"/>
    </location>
</feature>
<dbReference type="InterPro" id="IPR013767">
    <property type="entry name" value="PAS_fold"/>
</dbReference>
<feature type="compositionally biased region" description="Pro residues" evidence="2">
    <location>
        <begin position="783"/>
        <end position="793"/>
    </location>
</feature>
<name>A0A852ZSV0_9ACTN</name>
<feature type="compositionally biased region" description="Low complexity" evidence="2">
    <location>
        <begin position="843"/>
        <end position="852"/>
    </location>
</feature>
<feature type="region of interest" description="Disordered" evidence="2">
    <location>
        <begin position="498"/>
        <end position="960"/>
    </location>
</feature>
<dbReference type="CDD" id="cd00130">
    <property type="entry name" value="PAS"/>
    <property type="match status" value="2"/>
</dbReference>
<dbReference type="Pfam" id="PF00989">
    <property type="entry name" value="PAS"/>
    <property type="match status" value="2"/>
</dbReference>
<protein>
    <submittedName>
        <fullName evidence="5">PAS domain S-box-containing protein</fullName>
    </submittedName>
</protein>
<feature type="domain" description="Response regulatory" evidence="3">
    <location>
        <begin position="1200"/>
        <end position="1317"/>
    </location>
</feature>
<reference evidence="5 6" key="1">
    <citation type="submission" date="2020-07" db="EMBL/GenBank/DDBJ databases">
        <title>Sequencing the genomes of 1000 actinobacteria strains.</title>
        <authorList>
            <person name="Klenk H.-P."/>
        </authorList>
    </citation>
    <scope>NUCLEOTIDE SEQUENCE [LARGE SCALE GENOMIC DNA]</scope>
    <source>
        <strain evidence="5 6">DSM 42178</strain>
    </source>
</reference>
<feature type="compositionally biased region" description="Low complexity" evidence="2">
    <location>
        <begin position="713"/>
        <end position="746"/>
    </location>
</feature>
<feature type="modified residue" description="4-aspartylphosphate" evidence="1">
    <location>
        <position position="1249"/>
    </location>
</feature>
<feature type="region of interest" description="Disordered" evidence="2">
    <location>
        <begin position="64"/>
        <end position="121"/>
    </location>
</feature>
<dbReference type="SUPFAM" id="SSF55874">
    <property type="entry name" value="ATPase domain of HSP90 chaperone/DNA topoisomerase II/histidine kinase"/>
    <property type="match status" value="1"/>
</dbReference>
<dbReference type="Gene3D" id="3.30.565.10">
    <property type="entry name" value="Histidine kinase-like ATPase, C-terminal domain"/>
    <property type="match status" value="1"/>
</dbReference>
<evidence type="ECO:0000313" key="5">
    <source>
        <dbReference type="EMBL" id="NYI05506.1"/>
    </source>
</evidence>
<dbReference type="InterPro" id="IPR000014">
    <property type="entry name" value="PAS"/>
</dbReference>
<dbReference type="CDD" id="cd00156">
    <property type="entry name" value="REC"/>
    <property type="match status" value="1"/>
</dbReference>
<dbReference type="InterPro" id="IPR052155">
    <property type="entry name" value="Biofilm_reg_signaling"/>
</dbReference>
<dbReference type="InterPro" id="IPR036890">
    <property type="entry name" value="HATPase_C_sf"/>
</dbReference>
<organism evidence="5 6">
    <name type="scientific">Allostreptomyces psammosilenae</name>
    <dbReference type="NCBI Taxonomy" id="1892865"/>
    <lineage>
        <taxon>Bacteria</taxon>
        <taxon>Bacillati</taxon>
        <taxon>Actinomycetota</taxon>
        <taxon>Actinomycetes</taxon>
        <taxon>Kitasatosporales</taxon>
        <taxon>Streptomycetaceae</taxon>
        <taxon>Allostreptomyces</taxon>
    </lineage>
</organism>
<feature type="compositionally biased region" description="Low complexity" evidence="2">
    <location>
        <begin position="917"/>
        <end position="960"/>
    </location>
</feature>
<dbReference type="EMBL" id="JACBZD010000001">
    <property type="protein sequence ID" value="NYI05506.1"/>
    <property type="molecule type" value="Genomic_DNA"/>
</dbReference>
<dbReference type="PROSITE" id="PS50110">
    <property type="entry name" value="RESPONSE_REGULATORY"/>
    <property type="match status" value="1"/>
</dbReference>
<dbReference type="Gene3D" id="3.30.450.20">
    <property type="entry name" value="PAS domain"/>
    <property type="match status" value="2"/>
</dbReference>
<dbReference type="NCBIfam" id="TIGR00229">
    <property type="entry name" value="sensory_box"/>
    <property type="match status" value="1"/>
</dbReference>
<feature type="compositionally biased region" description="Gly residues" evidence="2">
    <location>
        <begin position="695"/>
        <end position="704"/>
    </location>
</feature>
<comment type="caution">
    <text evidence="5">The sequence shown here is derived from an EMBL/GenBank/DDBJ whole genome shotgun (WGS) entry which is preliminary data.</text>
</comment>
<dbReference type="RefSeq" id="WP_179814236.1">
    <property type="nucleotide sequence ID" value="NZ_JACBZD010000001.1"/>
</dbReference>
<dbReference type="Gene3D" id="3.40.50.2300">
    <property type="match status" value="1"/>
</dbReference>
<evidence type="ECO:0000259" key="4">
    <source>
        <dbReference type="PROSITE" id="PS50112"/>
    </source>
</evidence>
<dbReference type="GO" id="GO:0006355">
    <property type="term" value="P:regulation of DNA-templated transcription"/>
    <property type="evidence" value="ECO:0007669"/>
    <property type="project" value="InterPro"/>
</dbReference>
<feature type="compositionally biased region" description="Low complexity" evidence="2">
    <location>
        <begin position="794"/>
        <end position="815"/>
    </location>
</feature>
<dbReference type="PANTHER" id="PTHR44757:SF2">
    <property type="entry name" value="BIOFILM ARCHITECTURE MAINTENANCE PROTEIN MBAA"/>
    <property type="match status" value="1"/>
</dbReference>
<evidence type="ECO:0000259" key="3">
    <source>
        <dbReference type="PROSITE" id="PS50110"/>
    </source>
</evidence>
<feature type="region of interest" description="Disordered" evidence="2">
    <location>
        <begin position="973"/>
        <end position="1094"/>
    </location>
</feature>
<dbReference type="InterPro" id="IPR011006">
    <property type="entry name" value="CheY-like_superfamily"/>
</dbReference>
<feature type="compositionally biased region" description="Low complexity" evidence="2">
    <location>
        <begin position="645"/>
        <end position="672"/>
    </location>
</feature>
<dbReference type="PANTHER" id="PTHR44757">
    <property type="entry name" value="DIGUANYLATE CYCLASE DGCP"/>
    <property type="match status" value="1"/>
</dbReference>